<name>A0AC61Y421_9FLAO</name>
<organism evidence="1 2">
    <name type="scientific">Mesonia oceanica</name>
    <dbReference type="NCBI Taxonomy" id="2687242"/>
    <lineage>
        <taxon>Bacteria</taxon>
        <taxon>Pseudomonadati</taxon>
        <taxon>Bacteroidota</taxon>
        <taxon>Flavobacteriia</taxon>
        <taxon>Flavobacteriales</taxon>
        <taxon>Flavobacteriaceae</taxon>
        <taxon>Mesonia</taxon>
    </lineage>
</organism>
<dbReference type="Proteomes" id="UP000356253">
    <property type="component" value="Unassembled WGS sequence"/>
</dbReference>
<sequence length="1232" mass="140351">MSEKPIKSTLFNFVSIRNPQLLSKEEKERGFIFFPDTSFSESAYLENISTINTRDQRRQYLSQVSNSFSYYTSRKFIRINREELFDFSLWLMKNKNTITKAEAEEKTTSLSTLSLQDEIELWDNLFYQINTKKSDAVREAAIQLIVANNFIKKNDYSSDSAILITSDEQLRRLANAYVVIPDPIPSNYMIKINPSRRASYKDFQVLESQIDAHIARMKKGYISQAIEEINQAIQITEITNQDAYNRALQEYNVKVDEAYNQAKPVEDPETGEVHYEDLNLPEFRFERQHVFNDSFLQKNVSGETYNLVKNLKLEAVSEDEDVLKMLEEKIKEQENIIDQEDKNLARDISYRGVKFKAKSRNIPKHTSVAKITKSNIDKNKGYFSLNIATGNSDMGVTANEFILNFSDSSSIQMKPNFSQGSDDTLILTSDLIDISNTPIKADVLIDFEDGREIEVSVPEVKVEELQIKDFNVRSDEYNPEQKDIITYGIQKLGVADFRKVEQEVCCYVPGEVSHIENILAREYKERSTRQLLSTENIIEEIEEKEVEKLSDTTTTERNELATEVSSVIDENQSQNQGVSTGVSGSYPGSGISFYADAFMEGASSSATSNSNSTSQTYAQEVVERALERVVTKTTKKRTTRILREFEENNKHGFDNRNGDSHVTGVYRWVDKIYKNKLINYGKRLMYEFSVPEPSKFFKSAILKEVASNSGTSNTRPDGIILPSMPEAPTISSANKITRYNYIDIASTVNAEVEEPPKEYIKIGKSLKIQWSTSGTENRDKKYSSVSDKIEIPEGYVSFSGKSNCQMMFHLTGAESPKIITMIGTDSKEFNISRSGQNIYKNNSRSHYISGDEFEGEIPVGAMIYDNSSEALVQFEVKCKLTGEAYESWKVKTYNAIMEAYEERVQEYNDALYSNFTPEEQTQTERMQFNPLFNRTLEKRELKRLAIQMLTKPFAINLANNHYSNNTSLNLTENLDEHASRIKFFENVFDWDIMAYNFYPYYYAQEDKWAELLKESNGTDSVFQAFMQSGMARMVVPVRPGFEEAVAYYLQTGDVWMGNQLAIDMDDDLYVSIAEELQSTEGEVEETWETRVPTDLTVVQAGTIGLNVEGLPCNPECGGEGTNPIQQSNNLLKGVSDGNKTRYTQNTSNVIDLGYVEGNFCNMANPSTENTYTYVNAVEGGWARVLIDTTGKTAFPSVNNAELLSSDEFEPDSLFDLWLENDGENINYFFTKR</sequence>
<comment type="caution">
    <text evidence="1">The sequence shown here is derived from an EMBL/GenBank/DDBJ whole genome shotgun (WGS) entry which is preliminary data.</text>
</comment>
<evidence type="ECO:0000313" key="1">
    <source>
        <dbReference type="EMBL" id="VVU99215.1"/>
    </source>
</evidence>
<evidence type="ECO:0000313" key="2">
    <source>
        <dbReference type="Proteomes" id="UP000356253"/>
    </source>
</evidence>
<gene>
    <name evidence="1" type="ORF">FVB9532_00467</name>
</gene>
<reference evidence="1" key="1">
    <citation type="submission" date="2019-09" db="EMBL/GenBank/DDBJ databases">
        <authorList>
            <person name="Rodrigo-Torres L."/>
            <person name="Arahal R. D."/>
            <person name="Lucena T."/>
        </authorList>
    </citation>
    <scope>NUCLEOTIDE SEQUENCE</scope>
    <source>
        <strain evidence="1">ISS653</strain>
    </source>
</reference>
<protein>
    <submittedName>
        <fullName evidence="1">Uncharacterized protein</fullName>
    </submittedName>
</protein>
<dbReference type="EMBL" id="CABVMM010000002">
    <property type="protein sequence ID" value="VVU99215.1"/>
    <property type="molecule type" value="Genomic_DNA"/>
</dbReference>
<keyword evidence="2" id="KW-1185">Reference proteome</keyword>
<accession>A0AC61Y421</accession>
<proteinExistence type="predicted"/>